<comment type="caution">
    <text evidence="1">The sequence shown here is derived from an EMBL/GenBank/DDBJ whole genome shotgun (WGS) entry which is preliminary data.</text>
</comment>
<proteinExistence type="predicted"/>
<sequence length="73" mass="8328">MPFSVLRPSFMDFHPLHSFYSNETLRRALCTPQIRLCPLLPLLSMECKRTAKGWNDSVAHASRTSLSFCAVGW</sequence>
<protein>
    <submittedName>
        <fullName evidence="1">Uncharacterized protein</fullName>
    </submittedName>
</protein>
<name>A0ABV0YBB8_9TELE</name>
<dbReference type="Proteomes" id="UP001469553">
    <property type="component" value="Unassembled WGS sequence"/>
</dbReference>
<evidence type="ECO:0000313" key="1">
    <source>
        <dbReference type="EMBL" id="MEQ2291117.1"/>
    </source>
</evidence>
<dbReference type="EMBL" id="JAHRIP010028796">
    <property type="protein sequence ID" value="MEQ2291117.1"/>
    <property type="molecule type" value="Genomic_DNA"/>
</dbReference>
<keyword evidence="2" id="KW-1185">Reference proteome</keyword>
<organism evidence="1 2">
    <name type="scientific">Ameca splendens</name>
    <dbReference type="NCBI Taxonomy" id="208324"/>
    <lineage>
        <taxon>Eukaryota</taxon>
        <taxon>Metazoa</taxon>
        <taxon>Chordata</taxon>
        <taxon>Craniata</taxon>
        <taxon>Vertebrata</taxon>
        <taxon>Euteleostomi</taxon>
        <taxon>Actinopterygii</taxon>
        <taxon>Neopterygii</taxon>
        <taxon>Teleostei</taxon>
        <taxon>Neoteleostei</taxon>
        <taxon>Acanthomorphata</taxon>
        <taxon>Ovalentaria</taxon>
        <taxon>Atherinomorphae</taxon>
        <taxon>Cyprinodontiformes</taxon>
        <taxon>Goodeidae</taxon>
        <taxon>Ameca</taxon>
    </lineage>
</organism>
<gene>
    <name evidence="1" type="ORF">AMECASPLE_010117</name>
</gene>
<reference evidence="1 2" key="1">
    <citation type="submission" date="2021-06" db="EMBL/GenBank/DDBJ databases">
        <authorList>
            <person name="Palmer J.M."/>
        </authorList>
    </citation>
    <scope>NUCLEOTIDE SEQUENCE [LARGE SCALE GENOMIC DNA]</scope>
    <source>
        <strain evidence="1 2">AS_MEX2019</strain>
        <tissue evidence="1">Muscle</tissue>
    </source>
</reference>
<evidence type="ECO:0000313" key="2">
    <source>
        <dbReference type="Proteomes" id="UP001469553"/>
    </source>
</evidence>
<accession>A0ABV0YBB8</accession>